<keyword evidence="12" id="KW-1185">Reference proteome</keyword>
<dbReference type="PRINTS" id="PR00923">
    <property type="entry name" value="LACTOPTASE"/>
</dbReference>
<feature type="domain" description="Xaa-Pro dipeptidyl-peptidase C-terminal" evidence="10">
    <location>
        <begin position="371"/>
        <end position="627"/>
    </location>
</feature>
<dbReference type="Pfam" id="PF02129">
    <property type="entry name" value="Peptidase_S15"/>
    <property type="match status" value="1"/>
</dbReference>
<dbReference type="InterPro" id="IPR008252">
    <property type="entry name" value="Pept_S15_Xpro"/>
</dbReference>
<evidence type="ECO:0000256" key="3">
    <source>
        <dbReference type="ARBA" id="ARBA00012463"/>
    </source>
</evidence>
<dbReference type="Pfam" id="PF08530">
    <property type="entry name" value="PepX_C"/>
    <property type="match status" value="1"/>
</dbReference>
<comment type="catalytic activity">
    <reaction evidence="1">
        <text>Hydrolyzes Xaa-Pro-|- bonds to release unblocked, N-terminal dipeptides from substrates including Ala-Pro-|-p-nitroanilide and (sequentially) Tyr-Pro-|-Phe-Pro-|-Gly-Pro-|-Ile.</text>
        <dbReference type="EC" id="3.4.14.11"/>
    </reaction>
</comment>
<dbReference type="InterPro" id="IPR008979">
    <property type="entry name" value="Galactose-bd-like_sf"/>
</dbReference>
<evidence type="ECO:0000256" key="4">
    <source>
        <dbReference type="ARBA" id="ARBA00022438"/>
    </source>
</evidence>
<dbReference type="InterPro" id="IPR013736">
    <property type="entry name" value="Xaa-Pro_dipept_C"/>
</dbReference>
<dbReference type="SUPFAM" id="SSF49785">
    <property type="entry name" value="Galactose-binding domain-like"/>
    <property type="match status" value="1"/>
</dbReference>
<dbReference type="Gene3D" id="2.60.120.260">
    <property type="entry name" value="Galactose-binding domain-like"/>
    <property type="match status" value="1"/>
</dbReference>
<dbReference type="SMART" id="SM00939">
    <property type="entry name" value="PepX_C"/>
    <property type="match status" value="1"/>
</dbReference>
<evidence type="ECO:0000256" key="7">
    <source>
        <dbReference type="ARBA" id="ARBA00022825"/>
    </source>
</evidence>
<keyword evidence="7" id="KW-0720">Serine protease</keyword>
<dbReference type="Gene3D" id="3.40.50.1820">
    <property type="entry name" value="alpha/beta hydrolase"/>
    <property type="match status" value="1"/>
</dbReference>
<dbReference type="SUPFAM" id="SSF53474">
    <property type="entry name" value="alpha/beta-Hydrolases"/>
    <property type="match status" value="1"/>
</dbReference>
<comment type="caution">
    <text evidence="11">The sequence shown here is derived from an EMBL/GenBank/DDBJ whole genome shotgun (WGS) entry which is preliminary data.</text>
</comment>
<keyword evidence="5" id="KW-0645">Protease</keyword>
<keyword evidence="9" id="KW-0732">Signal</keyword>
<dbReference type="Gene3D" id="1.10.246.70">
    <property type="match status" value="1"/>
</dbReference>
<proteinExistence type="inferred from homology"/>
<protein>
    <recommendedName>
        <fullName evidence="3">Xaa-Pro dipeptidyl-peptidase</fullName>
        <ecNumber evidence="3">3.4.14.11</ecNumber>
    </recommendedName>
    <alternativeName>
        <fullName evidence="8">X-prolyl-dipeptidyl aminopeptidase</fullName>
    </alternativeName>
</protein>
<name>A0ABN2RNI6_9PSEU</name>
<evidence type="ECO:0000256" key="1">
    <source>
        <dbReference type="ARBA" id="ARBA00000123"/>
    </source>
</evidence>
<evidence type="ECO:0000256" key="9">
    <source>
        <dbReference type="SAM" id="SignalP"/>
    </source>
</evidence>
<dbReference type="InterPro" id="IPR000383">
    <property type="entry name" value="Xaa-Pro-like_dom"/>
</dbReference>
<evidence type="ECO:0000256" key="2">
    <source>
        <dbReference type="ARBA" id="ARBA00010819"/>
    </source>
</evidence>
<evidence type="ECO:0000313" key="11">
    <source>
        <dbReference type="EMBL" id="GAA1972132.1"/>
    </source>
</evidence>
<dbReference type="RefSeq" id="WP_344424421.1">
    <property type="nucleotide sequence ID" value="NZ_BAAANN010000022.1"/>
</dbReference>
<reference evidence="11 12" key="1">
    <citation type="journal article" date="2019" name="Int. J. Syst. Evol. Microbiol.">
        <title>The Global Catalogue of Microorganisms (GCM) 10K type strain sequencing project: providing services to taxonomists for standard genome sequencing and annotation.</title>
        <authorList>
            <consortium name="The Broad Institute Genomics Platform"/>
            <consortium name="The Broad Institute Genome Sequencing Center for Infectious Disease"/>
            <person name="Wu L."/>
            <person name="Ma J."/>
        </authorList>
    </citation>
    <scope>NUCLEOTIDE SEQUENCE [LARGE SCALE GENOMIC DNA]</scope>
    <source>
        <strain evidence="11 12">JCM 14545</strain>
    </source>
</reference>
<accession>A0ABN2RNI6</accession>
<dbReference type="InterPro" id="IPR029058">
    <property type="entry name" value="AB_hydrolase_fold"/>
</dbReference>
<comment type="similarity">
    <text evidence="2">Belongs to the peptidase S15 family.</text>
</comment>
<sequence length="631" mass="69129">MRLRRTLAVFGLAGVSLVSTVAAVQADPLGAAASEVAIRDGETKPVYDFAKAVRELVYVETPVDSDRDGKHDKLAVYVTRPKETNGSLKVASIVEPSPYNGGTLDVPYHPAKVTDYPHTAPWSPPTGAQPPVDYDPVYYDNYFVSRGYAVISADTLGTGNSEGCPSAIGTEEKTGMKTVVEWLTGKAKAFTADGKEVKAGWSTGNVAMAGKSYDGTLPVAVASTGVPGLKTIVSISGIPSWYSYYRANGAVVSPGGYVGEDADLHAKVVLTRKNAAVCEKPIREMETAMDRVSGDYNAFWDERNFAKDMKNFKGSVLQVAGINDWNVKPQNFSDLWTALGKNDTPRKLWLHQGQHDDPLYVAEQAWLDQVHQWFDHWLYNVDNRVMKTPMVHFEAAPGKWVDYRNWPEPGAHDVTLRFGSNGKPAQPGVLTPFWAPGFGKKQSFVDDPNRTADSLVSGMDKVDPNRLLYVSDPLPFNARVSGTPQVTVRASVDGKSPYLSALLVDYGKDTRVTELVKTDDQWCFGDTLGANSGCRPKRVYKTAESDYQVVSRGWLDVRNRNSASRTDPIRPGKPYTFTWNMEPRQYQLKAGHRLGVVLLVTDQDYTLQYPAGTKVAATLGESSVKIPLVAG</sequence>
<evidence type="ECO:0000313" key="12">
    <source>
        <dbReference type="Proteomes" id="UP001501116"/>
    </source>
</evidence>
<dbReference type="EMBL" id="BAAANN010000022">
    <property type="protein sequence ID" value="GAA1972132.1"/>
    <property type="molecule type" value="Genomic_DNA"/>
</dbReference>
<organism evidence="11 12">
    <name type="scientific">Amycolatopsis minnesotensis</name>
    <dbReference type="NCBI Taxonomy" id="337894"/>
    <lineage>
        <taxon>Bacteria</taxon>
        <taxon>Bacillati</taxon>
        <taxon>Actinomycetota</taxon>
        <taxon>Actinomycetes</taxon>
        <taxon>Pseudonocardiales</taxon>
        <taxon>Pseudonocardiaceae</taxon>
        <taxon>Amycolatopsis</taxon>
    </lineage>
</organism>
<dbReference type="Proteomes" id="UP001501116">
    <property type="component" value="Unassembled WGS sequence"/>
</dbReference>
<dbReference type="EC" id="3.4.14.11" evidence="3"/>
<evidence type="ECO:0000256" key="5">
    <source>
        <dbReference type="ARBA" id="ARBA00022670"/>
    </source>
</evidence>
<evidence type="ECO:0000256" key="6">
    <source>
        <dbReference type="ARBA" id="ARBA00022801"/>
    </source>
</evidence>
<keyword evidence="6" id="KW-0378">Hydrolase</keyword>
<evidence type="ECO:0000256" key="8">
    <source>
        <dbReference type="ARBA" id="ARBA00030045"/>
    </source>
</evidence>
<feature type="chain" id="PRO_5046962848" description="Xaa-Pro dipeptidyl-peptidase" evidence="9">
    <location>
        <begin position="27"/>
        <end position="631"/>
    </location>
</feature>
<dbReference type="NCBIfam" id="NF003780">
    <property type="entry name" value="PRK05371.1-1"/>
    <property type="match status" value="1"/>
</dbReference>
<evidence type="ECO:0000259" key="10">
    <source>
        <dbReference type="SMART" id="SM00939"/>
    </source>
</evidence>
<keyword evidence="4" id="KW-0031">Aminopeptidase</keyword>
<gene>
    <name evidence="11" type="ORF">GCM10009754_53290</name>
</gene>
<feature type="signal peptide" evidence="9">
    <location>
        <begin position="1"/>
        <end position="26"/>
    </location>
</feature>